<feature type="chain" id="PRO_5028920662" evidence="1">
    <location>
        <begin position="20"/>
        <end position="307"/>
    </location>
</feature>
<feature type="signal peptide" evidence="1">
    <location>
        <begin position="1"/>
        <end position="19"/>
    </location>
</feature>
<protein>
    <submittedName>
        <fullName evidence="4">Cysteine-rich venom protein pseudecin-like</fullName>
    </submittedName>
</protein>
<dbReference type="Proteomes" id="UP000515154">
    <property type="component" value="Linkage group LG1"/>
</dbReference>
<dbReference type="SMART" id="SM00198">
    <property type="entry name" value="SCP"/>
    <property type="match status" value="1"/>
</dbReference>
<feature type="domain" description="SCP" evidence="2">
    <location>
        <begin position="58"/>
        <end position="194"/>
    </location>
</feature>
<dbReference type="Gene3D" id="3.40.33.10">
    <property type="entry name" value="CAP"/>
    <property type="match status" value="1"/>
</dbReference>
<accession>A0A7E6FD13</accession>
<dbReference type="RefSeq" id="XP_036365629.1">
    <property type="nucleotide sequence ID" value="XM_036509736.1"/>
</dbReference>
<dbReference type="InterPro" id="IPR018244">
    <property type="entry name" value="Allrgn_V5/Tpx1_CS"/>
</dbReference>
<evidence type="ECO:0000256" key="1">
    <source>
        <dbReference type="SAM" id="SignalP"/>
    </source>
</evidence>
<organism evidence="3 4">
    <name type="scientific">Octopus sinensis</name>
    <name type="common">East Asian common octopus</name>
    <dbReference type="NCBI Taxonomy" id="2607531"/>
    <lineage>
        <taxon>Eukaryota</taxon>
        <taxon>Metazoa</taxon>
        <taxon>Spiralia</taxon>
        <taxon>Lophotrochozoa</taxon>
        <taxon>Mollusca</taxon>
        <taxon>Cephalopoda</taxon>
        <taxon>Coleoidea</taxon>
        <taxon>Octopodiformes</taxon>
        <taxon>Octopoda</taxon>
        <taxon>Incirrata</taxon>
        <taxon>Octopodidae</taxon>
        <taxon>Octopus</taxon>
    </lineage>
</organism>
<evidence type="ECO:0000313" key="4">
    <source>
        <dbReference type="RefSeq" id="XP_036365629.1"/>
    </source>
</evidence>
<evidence type="ECO:0000313" key="3">
    <source>
        <dbReference type="Proteomes" id="UP000515154"/>
    </source>
</evidence>
<keyword evidence="1" id="KW-0732">Signal</keyword>
<reference evidence="4" key="1">
    <citation type="submission" date="2025-08" db="UniProtKB">
        <authorList>
            <consortium name="RefSeq"/>
        </authorList>
    </citation>
    <scope>IDENTIFICATION</scope>
</reference>
<dbReference type="PRINTS" id="PR00837">
    <property type="entry name" value="V5TPXLIKE"/>
</dbReference>
<dbReference type="AlphaFoldDB" id="A0A7E6FD13"/>
<evidence type="ECO:0000259" key="2">
    <source>
        <dbReference type="SMART" id="SM00198"/>
    </source>
</evidence>
<name>A0A7E6FD13_9MOLL</name>
<dbReference type="Pfam" id="PF00188">
    <property type="entry name" value="CAP"/>
    <property type="match status" value="1"/>
</dbReference>
<gene>
    <name evidence="4" type="primary">LOC118766348</name>
</gene>
<dbReference type="PROSITE" id="PS01009">
    <property type="entry name" value="CRISP_1"/>
    <property type="match status" value="1"/>
</dbReference>
<dbReference type="PANTHER" id="PTHR10334">
    <property type="entry name" value="CYSTEINE-RICH SECRETORY PROTEIN-RELATED"/>
    <property type="match status" value="1"/>
</dbReference>
<keyword evidence="3" id="KW-1185">Reference proteome</keyword>
<dbReference type="InterPro" id="IPR001283">
    <property type="entry name" value="CRISP-related"/>
</dbReference>
<sequence length="307" mass="35533">MKNQMTSMYLKYLIVFTVAMRVCISEGNCPKKFWHKEEHTACLEKSPKLMESMFVSENDKNAIVNMHNAYRSSVKPPACNMFKMYWDNELAYIAQKWADNCEYKHDESSRRSIPLKYSVGQNIAAGFPNWENVIYAWHSEGKNYKFGDKRMKNSGHYTQIVWSTSLLIGCGASRCSFIGMLYVCNYAPAGNTYGQDPYRRCRTQRPLNDCGNSPCYNFGTLNRLDCSCHCLNYHQIHGPRCMINCSYSDPIFPCRLRTHDSCKYTNVRPTCPWLCEECNGGFLSRRTNLVLLCAAHILRIITYSDYH</sequence>
<dbReference type="SUPFAM" id="SSF55797">
    <property type="entry name" value="PR-1-like"/>
    <property type="match status" value="1"/>
</dbReference>
<dbReference type="InterPro" id="IPR035940">
    <property type="entry name" value="CAP_sf"/>
</dbReference>
<dbReference type="InterPro" id="IPR014044">
    <property type="entry name" value="CAP_dom"/>
</dbReference>
<dbReference type="GO" id="GO:0005576">
    <property type="term" value="C:extracellular region"/>
    <property type="evidence" value="ECO:0007669"/>
    <property type="project" value="InterPro"/>
</dbReference>
<dbReference type="KEGG" id="osn:118766348"/>
<proteinExistence type="predicted"/>